<dbReference type="PROSITE" id="PS50042">
    <property type="entry name" value="CNMP_BINDING_3"/>
    <property type="match status" value="1"/>
</dbReference>
<dbReference type="STRING" id="1605367.AFM12_09720"/>
<feature type="domain" description="Cyclic nucleotide-binding" evidence="1">
    <location>
        <begin position="77"/>
        <end position="191"/>
    </location>
</feature>
<proteinExistence type="predicted"/>
<dbReference type="InterPro" id="IPR014710">
    <property type="entry name" value="RmlC-like_jellyroll"/>
</dbReference>
<dbReference type="AlphaFoldDB" id="A0A0P7BW03"/>
<evidence type="ECO:0000259" key="1">
    <source>
        <dbReference type="PROSITE" id="PS50042"/>
    </source>
</evidence>
<organism evidence="2 3">
    <name type="scientific">Jiulongibacter sediminis</name>
    <dbReference type="NCBI Taxonomy" id="1605367"/>
    <lineage>
        <taxon>Bacteria</taxon>
        <taxon>Pseudomonadati</taxon>
        <taxon>Bacteroidota</taxon>
        <taxon>Cytophagia</taxon>
        <taxon>Cytophagales</taxon>
        <taxon>Leadbetterellaceae</taxon>
        <taxon>Jiulongibacter</taxon>
    </lineage>
</organism>
<dbReference type="InterPro" id="IPR000595">
    <property type="entry name" value="cNMP-bd_dom"/>
</dbReference>
<comment type="caution">
    <text evidence="2">The sequence shown here is derived from an EMBL/GenBank/DDBJ whole genome shotgun (WGS) entry which is preliminary data.</text>
</comment>
<reference evidence="2 3" key="1">
    <citation type="submission" date="2015-07" db="EMBL/GenBank/DDBJ databases">
        <title>The draft genome sequence of Leadbetterella sp. JN14-9.</title>
        <authorList>
            <person name="Liu Y."/>
            <person name="Du J."/>
            <person name="Shao Z."/>
        </authorList>
    </citation>
    <scope>NUCLEOTIDE SEQUENCE [LARGE SCALE GENOMIC DNA]</scope>
    <source>
        <strain evidence="2 3">JN14-9</strain>
    </source>
</reference>
<dbReference type="EMBL" id="LGTQ01000006">
    <property type="protein sequence ID" value="KPM48838.1"/>
    <property type="molecule type" value="Genomic_DNA"/>
</dbReference>
<protein>
    <recommendedName>
        <fullName evidence="1">Cyclic nucleotide-binding domain-containing protein</fullName>
    </recommendedName>
</protein>
<keyword evidence="3" id="KW-1185">Reference proteome</keyword>
<gene>
    <name evidence="2" type="ORF">AFM12_09720</name>
</gene>
<dbReference type="Proteomes" id="UP000050454">
    <property type="component" value="Unassembled WGS sequence"/>
</dbReference>
<name>A0A0P7BW03_9BACT</name>
<sequence>MVSSASYFPVLLWLVYLCGTEEILSEAFKAIDGIIFDPTLECLTLNTTHYFKDVYFMELLKNTIAYRYKMGMEMAEEIAELFISVSYPKHSFMIQCNDMSNRLFYISRGLAREYYYIQEEDSLEESNTTQFLREGDFYFSMDSLFENKPAQCYTQIIEPVKAYIIERETIERELERSPIYFRQFINFVLRDCLIRQNQRISIFMKSRRSIDRYENFVKEHPELSSRLSDKLIASYLGINSSTLSRIRSKSKF</sequence>
<evidence type="ECO:0000313" key="2">
    <source>
        <dbReference type="EMBL" id="KPM48838.1"/>
    </source>
</evidence>
<accession>A0A0P7BW03</accession>
<evidence type="ECO:0000313" key="3">
    <source>
        <dbReference type="Proteomes" id="UP000050454"/>
    </source>
</evidence>
<dbReference type="Gene3D" id="2.60.120.10">
    <property type="entry name" value="Jelly Rolls"/>
    <property type="match status" value="1"/>
</dbReference>
<dbReference type="SUPFAM" id="SSF51206">
    <property type="entry name" value="cAMP-binding domain-like"/>
    <property type="match status" value="1"/>
</dbReference>
<dbReference type="InterPro" id="IPR018490">
    <property type="entry name" value="cNMP-bd_dom_sf"/>
</dbReference>